<sequence>MDISKARELDQQGREIDVLVVVKTAPIPSEKYKETVCVAGVALDPLRWVRLYPIAFRYLDGTDRFKKYQTIRVSVRAPNDDDREESLRVEKDPQPQDAPITGWDERAIYLDPLPTKSLCELRAEAMRNSAAQSLALITPRATPTIKVSLHPGWNEQQKAALRKYKDEDIFGNKGLTLEAPRFVARLEFYCNFPSCSRHSLTITDWEAVALQRHWPPTASIEYAQQEFEKKFIREREKPGVPLRIIVGNQAAPHKRHSFLVLGIFGSSREALGLF</sequence>
<gene>
    <name evidence="2" type="ORF">R6G74_07725</name>
    <name evidence="3" type="ORF">R6P33_06725</name>
</gene>
<name>A0AAW9HK55_9ACTO</name>
<dbReference type="Proteomes" id="UP001288320">
    <property type="component" value="Unassembled WGS sequence"/>
</dbReference>
<reference evidence="2 4" key="1">
    <citation type="submission" date="2023-10" db="EMBL/GenBank/DDBJ databases">
        <title>Whole Genome based description of the genera Actinobaculum and Actinotignum reveals a complex phylogenetic relationship within the species included in the genus Actinotignum.</title>
        <authorList>
            <person name="Jensen C.S."/>
            <person name="Dargis R."/>
            <person name="Kemp M."/>
            <person name="Christensen J.J."/>
        </authorList>
    </citation>
    <scope>NUCLEOTIDE SEQUENCE</scope>
    <source>
        <strain evidence="3 4">SLA_B089</strain>
        <strain evidence="2">SLA_B245</strain>
    </source>
</reference>
<feature type="compositionally biased region" description="Basic and acidic residues" evidence="1">
    <location>
        <begin position="85"/>
        <end position="94"/>
    </location>
</feature>
<accession>A0AAW9HK55</accession>
<dbReference type="Proteomes" id="UP001284901">
    <property type="component" value="Unassembled WGS sequence"/>
</dbReference>
<evidence type="ECO:0000313" key="2">
    <source>
        <dbReference type="EMBL" id="MDY5141190.1"/>
    </source>
</evidence>
<dbReference type="GeneID" id="92813359"/>
<keyword evidence="4" id="KW-1185">Reference proteome</keyword>
<evidence type="ECO:0000313" key="3">
    <source>
        <dbReference type="EMBL" id="MDY5146706.1"/>
    </source>
</evidence>
<dbReference type="AlphaFoldDB" id="A0AAW9HK55"/>
<evidence type="ECO:0000313" key="4">
    <source>
        <dbReference type="Proteomes" id="UP001284901"/>
    </source>
</evidence>
<proteinExistence type="predicted"/>
<feature type="region of interest" description="Disordered" evidence="1">
    <location>
        <begin position="77"/>
        <end position="96"/>
    </location>
</feature>
<dbReference type="RefSeq" id="WP_087070078.1">
    <property type="nucleotide sequence ID" value="NZ_CAUPFC010000012.1"/>
</dbReference>
<comment type="caution">
    <text evidence="2">The sequence shown here is derived from an EMBL/GenBank/DDBJ whole genome shotgun (WGS) entry which is preliminary data.</text>
</comment>
<dbReference type="EMBL" id="JAWNFV010000017">
    <property type="protein sequence ID" value="MDY5141190.1"/>
    <property type="molecule type" value="Genomic_DNA"/>
</dbReference>
<evidence type="ECO:0000256" key="1">
    <source>
        <dbReference type="SAM" id="MobiDB-lite"/>
    </source>
</evidence>
<organism evidence="2 5">
    <name type="scientific">Actinotignum timonense</name>
    <dbReference type="NCBI Taxonomy" id="1870995"/>
    <lineage>
        <taxon>Bacteria</taxon>
        <taxon>Bacillati</taxon>
        <taxon>Actinomycetota</taxon>
        <taxon>Actinomycetes</taxon>
        <taxon>Actinomycetales</taxon>
        <taxon>Actinomycetaceae</taxon>
        <taxon>Actinotignum</taxon>
    </lineage>
</organism>
<dbReference type="EMBL" id="JAWNFY010000017">
    <property type="protein sequence ID" value="MDY5146706.1"/>
    <property type="molecule type" value="Genomic_DNA"/>
</dbReference>
<evidence type="ECO:0000313" key="5">
    <source>
        <dbReference type="Proteomes" id="UP001288320"/>
    </source>
</evidence>
<protein>
    <submittedName>
        <fullName evidence="2">Uncharacterized protein</fullName>
    </submittedName>
</protein>